<evidence type="ECO:0000313" key="2">
    <source>
        <dbReference type="EMBL" id="WDE11054.1"/>
    </source>
</evidence>
<gene>
    <name evidence="2" type="ORF">H3N35_22900</name>
</gene>
<protein>
    <submittedName>
        <fullName evidence="2">Uncharacterized protein</fullName>
    </submittedName>
</protein>
<organism evidence="2 3">
    <name type="scientific">Thalassomonas haliotis</name>
    <dbReference type="NCBI Taxonomy" id="485448"/>
    <lineage>
        <taxon>Bacteria</taxon>
        <taxon>Pseudomonadati</taxon>
        <taxon>Pseudomonadota</taxon>
        <taxon>Gammaproteobacteria</taxon>
        <taxon>Alteromonadales</taxon>
        <taxon>Colwelliaceae</taxon>
        <taxon>Thalassomonas</taxon>
    </lineage>
</organism>
<keyword evidence="3" id="KW-1185">Reference proteome</keyword>
<feature type="transmembrane region" description="Helical" evidence="1">
    <location>
        <begin position="6"/>
        <end position="27"/>
    </location>
</feature>
<evidence type="ECO:0000313" key="3">
    <source>
        <dbReference type="Proteomes" id="UP001215231"/>
    </source>
</evidence>
<name>A0ABY7VBU5_9GAMM</name>
<keyword evidence="1" id="KW-1133">Transmembrane helix</keyword>
<accession>A0ABY7VBU5</accession>
<proteinExistence type="predicted"/>
<sequence>MEIQFINYLPVLFAAGIVLVVIASSLIEKRMKRKVVDNLYKDAPFYESYQLLQEYNNAVNSGASEREQAVIEQKIKLHLQQVAGLAPVFNQGEVVFTSAQYQQLTDAHRILQKNINFVKTDMPDEQRLVGGVELKIDCLHYGQRYCTDATAVKARPKVNAEQPTL</sequence>
<keyword evidence="1" id="KW-0472">Membrane</keyword>
<dbReference type="RefSeq" id="WP_274051143.1">
    <property type="nucleotide sequence ID" value="NZ_CP059693.1"/>
</dbReference>
<reference evidence="2 3" key="1">
    <citation type="journal article" date="2022" name="Mar. Drugs">
        <title>Bioassay-Guided Fractionation Leads to the Detection of Cholic Acid Generated by the Rare Thalassomonas sp.</title>
        <authorList>
            <person name="Pheiffer F."/>
            <person name="Schneider Y.K."/>
            <person name="Hansen E.H."/>
            <person name="Andersen J.H."/>
            <person name="Isaksson J."/>
            <person name="Busche T."/>
            <person name="R C."/>
            <person name="Kalinowski J."/>
            <person name="Zyl L.V."/>
            <person name="Trindade M."/>
        </authorList>
    </citation>
    <scope>NUCLEOTIDE SEQUENCE [LARGE SCALE GENOMIC DNA]</scope>
    <source>
        <strain evidence="2 3">A5K-61T</strain>
    </source>
</reference>
<evidence type="ECO:0000256" key="1">
    <source>
        <dbReference type="SAM" id="Phobius"/>
    </source>
</evidence>
<dbReference type="EMBL" id="CP059693">
    <property type="protein sequence ID" value="WDE11054.1"/>
    <property type="molecule type" value="Genomic_DNA"/>
</dbReference>
<keyword evidence="1" id="KW-0812">Transmembrane</keyword>
<dbReference type="Proteomes" id="UP001215231">
    <property type="component" value="Chromosome"/>
</dbReference>